<dbReference type="EMBL" id="SSTE01006004">
    <property type="protein sequence ID" value="KAA0059662.1"/>
    <property type="molecule type" value="Genomic_DNA"/>
</dbReference>
<evidence type="ECO:0000313" key="3">
    <source>
        <dbReference type="EMBL" id="TYK26102.1"/>
    </source>
</evidence>
<evidence type="ECO:0000256" key="1">
    <source>
        <dbReference type="SAM" id="Phobius"/>
    </source>
</evidence>
<keyword evidence="1" id="KW-0812">Transmembrane</keyword>
<keyword evidence="3" id="KW-0808">Transferase</keyword>
<evidence type="ECO:0000313" key="5">
    <source>
        <dbReference type="Proteomes" id="UP000321947"/>
    </source>
</evidence>
<dbReference type="EMBL" id="SSTD01003515">
    <property type="protein sequence ID" value="TYK26102.1"/>
    <property type="molecule type" value="Genomic_DNA"/>
</dbReference>
<evidence type="ECO:0000313" key="2">
    <source>
        <dbReference type="EMBL" id="KAA0059662.1"/>
    </source>
</evidence>
<reference evidence="4 5" key="1">
    <citation type="submission" date="2019-08" db="EMBL/GenBank/DDBJ databases">
        <title>Draft genome sequences of two oriental melons (Cucumis melo L. var makuwa).</title>
        <authorList>
            <person name="Kwon S.-Y."/>
        </authorList>
    </citation>
    <scope>NUCLEOTIDE SEQUENCE [LARGE SCALE GENOMIC DNA]</scope>
    <source>
        <strain evidence="5">cv. Chang Bougi</strain>
        <strain evidence="4">cv. SW 3</strain>
        <tissue evidence="3">Leaf</tissue>
    </source>
</reference>
<dbReference type="Proteomes" id="UP000321393">
    <property type="component" value="Unassembled WGS sequence"/>
</dbReference>
<comment type="caution">
    <text evidence="3">The sequence shown here is derived from an EMBL/GenBank/DDBJ whole genome shotgun (WGS) entry which is preliminary data.</text>
</comment>
<organism evidence="3 5">
    <name type="scientific">Cucumis melo var. makuwa</name>
    <name type="common">Oriental melon</name>
    <dbReference type="NCBI Taxonomy" id="1194695"/>
    <lineage>
        <taxon>Eukaryota</taxon>
        <taxon>Viridiplantae</taxon>
        <taxon>Streptophyta</taxon>
        <taxon>Embryophyta</taxon>
        <taxon>Tracheophyta</taxon>
        <taxon>Spermatophyta</taxon>
        <taxon>Magnoliopsida</taxon>
        <taxon>eudicotyledons</taxon>
        <taxon>Gunneridae</taxon>
        <taxon>Pentapetalae</taxon>
        <taxon>rosids</taxon>
        <taxon>fabids</taxon>
        <taxon>Cucurbitales</taxon>
        <taxon>Cucurbitaceae</taxon>
        <taxon>Benincaseae</taxon>
        <taxon>Cucumis</taxon>
    </lineage>
</organism>
<name>A0A5D3DRC8_CUCMM</name>
<gene>
    <name evidence="3" type="ORF">E5676_scaffold111G00090</name>
    <name evidence="2" type="ORF">E6C27_scaffold54G001050</name>
</gene>
<dbReference type="AlphaFoldDB" id="A0A5D3DRC8"/>
<keyword evidence="1" id="KW-0472">Membrane</keyword>
<sequence length="95" mass="10322">MIVRGVEVFAPVTVTNLGPALISLATTWEIMSLLVLIPMFIQVMKMLGIRSVGLSLSLEKGLLLGSGWDLVLQLLRRLLLMDCSADNVTPLEDGN</sequence>
<dbReference type="GO" id="GO:0016301">
    <property type="term" value="F:kinase activity"/>
    <property type="evidence" value="ECO:0007669"/>
    <property type="project" value="UniProtKB-KW"/>
</dbReference>
<keyword evidence="1" id="KW-1133">Transmembrane helix</keyword>
<proteinExistence type="predicted"/>
<keyword evidence="3" id="KW-0418">Kinase</keyword>
<feature type="transmembrane region" description="Helical" evidence="1">
    <location>
        <begin position="20"/>
        <end position="41"/>
    </location>
</feature>
<accession>A0A5D3DRC8</accession>
<protein>
    <submittedName>
        <fullName evidence="3">Homoserine kinase</fullName>
    </submittedName>
</protein>
<evidence type="ECO:0000313" key="4">
    <source>
        <dbReference type="Proteomes" id="UP000321393"/>
    </source>
</evidence>
<dbReference type="Proteomes" id="UP000321947">
    <property type="component" value="Unassembled WGS sequence"/>
</dbReference>